<dbReference type="Pfam" id="PF13649">
    <property type="entry name" value="Methyltransf_25"/>
    <property type="match status" value="1"/>
</dbReference>
<organism evidence="4 5">
    <name type="scientific">Paenibacillus artemisiicola</name>
    <dbReference type="NCBI Taxonomy" id="1172618"/>
    <lineage>
        <taxon>Bacteria</taxon>
        <taxon>Bacillati</taxon>
        <taxon>Bacillota</taxon>
        <taxon>Bacilli</taxon>
        <taxon>Bacillales</taxon>
        <taxon>Paenibacillaceae</taxon>
        <taxon>Paenibacillus</taxon>
    </lineage>
</organism>
<reference evidence="4 5" key="1">
    <citation type="submission" date="2021-03" db="EMBL/GenBank/DDBJ databases">
        <title>Paenibacillus artemisicola MWE-103 whole genome sequence.</title>
        <authorList>
            <person name="Ham Y.J."/>
        </authorList>
    </citation>
    <scope>NUCLEOTIDE SEQUENCE [LARGE SCALE GENOMIC DNA]</scope>
    <source>
        <strain evidence="4 5">MWE-103</strain>
    </source>
</reference>
<evidence type="ECO:0000313" key="4">
    <source>
        <dbReference type="EMBL" id="MBO7743043.1"/>
    </source>
</evidence>
<evidence type="ECO:0000256" key="1">
    <source>
        <dbReference type="ARBA" id="ARBA00022603"/>
    </source>
</evidence>
<dbReference type="Proteomes" id="UP000670947">
    <property type="component" value="Unassembled WGS sequence"/>
</dbReference>
<evidence type="ECO:0000256" key="2">
    <source>
        <dbReference type="ARBA" id="ARBA00022679"/>
    </source>
</evidence>
<comment type="caution">
    <text evidence="4">The sequence shown here is derived from an EMBL/GenBank/DDBJ whole genome shotgun (WGS) entry which is preliminary data.</text>
</comment>
<dbReference type="SUPFAM" id="SSF53335">
    <property type="entry name" value="S-adenosyl-L-methionine-dependent methyltransferases"/>
    <property type="match status" value="1"/>
</dbReference>
<evidence type="ECO:0000259" key="3">
    <source>
        <dbReference type="Pfam" id="PF13649"/>
    </source>
</evidence>
<evidence type="ECO:0000313" key="5">
    <source>
        <dbReference type="Proteomes" id="UP000670947"/>
    </source>
</evidence>
<dbReference type="CDD" id="cd02440">
    <property type="entry name" value="AdoMet_MTases"/>
    <property type="match status" value="1"/>
</dbReference>
<dbReference type="PANTHER" id="PTHR43861:SF1">
    <property type="entry name" value="TRANS-ACONITATE 2-METHYLTRANSFERASE"/>
    <property type="match status" value="1"/>
</dbReference>
<dbReference type="EMBL" id="JAGGDJ010000001">
    <property type="protein sequence ID" value="MBO7743043.1"/>
    <property type="molecule type" value="Genomic_DNA"/>
</dbReference>
<dbReference type="PANTHER" id="PTHR43861">
    <property type="entry name" value="TRANS-ACONITATE 2-METHYLTRANSFERASE-RELATED"/>
    <property type="match status" value="1"/>
</dbReference>
<keyword evidence="2" id="KW-0808">Transferase</keyword>
<name>A0ABS3W424_9BACL</name>
<dbReference type="RefSeq" id="WP_208845988.1">
    <property type="nucleotide sequence ID" value="NZ_JAGGDJ010000001.1"/>
</dbReference>
<accession>A0ABS3W424</accession>
<dbReference type="InterPro" id="IPR041698">
    <property type="entry name" value="Methyltransf_25"/>
</dbReference>
<dbReference type="GO" id="GO:0032259">
    <property type="term" value="P:methylation"/>
    <property type="evidence" value="ECO:0007669"/>
    <property type="project" value="UniProtKB-KW"/>
</dbReference>
<gene>
    <name evidence="4" type="ORF">I8J29_02460</name>
</gene>
<protein>
    <submittedName>
        <fullName evidence="4">Class I SAM-dependent methyltransferase</fullName>
    </submittedName>
</protein>
<keyword evidence="1 4" id="KW-0489">Methyltransferase</keyword>
<keyword evidence="5" id="KW-1185">Reference proteome</keyword>
<sequence>MTEFWEASFSEHQTMWGFEPADSAILAKDFFLERNAKEILIPGIGYGRNANIFLDNGIEVAGIEISQTAIDLAREHGLNIPIFHGSVAEMPFEPKHYDGIFSYALIHLLNREERAKFIQDCFDQLKPNGSMLFVTISKAAPMFGKGIPLGKDYFEIREGVKMFFYDADSIREEFGSYGLTGIADVVEPHKNAEAKPPFPFTLITCQKGSSAR</sequence>
<dbReference type="GO" id="GO:0008168">
    <property type="term" value="F:methyltransferase activity"/>
    <property type="evidence" value="ECO:0007669"/>
    <property type="project" value="UniProtKB-KW"/>
</dbReference>
<feature type="domain" description="Methyltransferase" evidence="3">
    <location>
        <begin position="40"/>
        <end position="129"/>
    </location>
</feature>
<dbReference type="Gene3D" id="3.40.50.150">
    <property type="entry name" value="Vaccinia Virus protein VP39"/>
    <property type="match status" value="1"/>
</dbReference>
<dbReference type="InterPro" id="IPR029063">
    <property type="entry name" value="SAM-dependent_MTases_sf"/>
</dbReference>
<proteinExistence type="predicted"/>